<feature type="non-terminal residue" evidence="1">
    <location>
        <position position="88"/>
    </location>
</feature>
<protein>
    <submittedName>
        <fullName evidence="1">Methyl-accepting chemotaxis protein</fullName>
    </submittedName>
</protein>
<gene>
    <name evidence="1" type="ORF">HKB16_05210</name>
</gene>
<evidence type="ECO:0000313" key="2">
    <source>
        <dbReference type="Proteomes" id="UP000518904"/>
    </source>
</evidence>
<dbReference type="Proteomes" id="UP000518904">
    <property type="component" value="Unassembled WGS sequence"/>
</dbReference>
<dbReference type="SUPFAM" id="SSF58104">
    <property type="entry name" value="Methyl-accepting chemotaxis protein (MCP) signaling domain"/>
    <property type="match status" value="1"/>
</dbReference>
<name>A0A7Y0SFF9_VIBPH</name>
<feature type="non-terminal residue" evidence="1">
    <location>
        <position position="1"/>
    </location>
</feature>
<reference evidence="1 2" key="1">
    <citation type="submission" date="2020-04" db="EMBL/GenBank/DDBJ databases">
        <title>Whole-genome sequencing of Vibrio spp. from China reveals different genetic environments of blaCTX-M-14 among diverse lineages.</title>
        <authorList>
            <person name="Zheng Z."/>
            <person name="Ye L."/>
            <person name="Chen S."/>
        </authorList>
    </citation>
    <scope>NUCLEOTIDE SEQUENCE [LARGE SCALE GENOMIC DNA]</scope>
    <source>
        <strain evidence="1 2">Vb0551</strain>
    </source>
</reference>
<sequence length="88" mass="9091">DEVAQISSAFNVFVGKVHEIITQVVNTGVELNSSAVALRGQSQQALTRGQEQNEQTMLVVTSMNEMIATVNEIASNAAGAANAASAAS</sequence>
<dbReference type="AlphaFoldDB" id="A0A7Y0SFF9"/>
<accession>A0A7Y0SFF9</accession>
<organism evidence="1 2">
    <name type="scientific">Vibrio parahaemolyticus</name>
    <dbReference type="NCBI Taxonomy" id="670"/>
    <lineage>
        <taxon>Bacteria</taxon>
        <taxon>Pseudomonadati</taxon>
        <taxon>Pseudomonadota</taxon>
        <taxon>Gammaproteobacteria</taxon>
        <taxon>Vibrionales</taxon>
        <taxon>Vibrionaceae</taxon>
        <taxon>Vibrio</taxon>
    </lineage>
</organism>
<comment type="caution">
    <text evidence="1">The sequence shown here is derived from an EMBL/GenBank/DDBJ whole genome shotgun (WGS) entry which is preliminary data.</text>
</comment>
<dbReference type="Gene3D" id="1.10.287.950">
    <property type="entry name" value="Methyl-accepting chemotaxis protein"/>
    <property type="match status" value="1"/>
</dbReference>
<evidence type="ECO:0000313" key="1">
    <source>
        <dbReference type="EMBL" id="NMU82277.1"/>
    </source>
</evidence>
<proteinExistence type="predicted"/>
<dbReference type="EMBL" id="JABCLB010000615">
    <property type="protein sequence ID" value="NMU82277.1"/>
    <property type="molecule type" value="Genomic_DNA"/>
</dbReference>